<comment type="similarity">
    <text evidence="1">Belongs to the bacterial solute-binding protein 1 family.</text>
</comment>
<dbReference type="GO" id="GO:1901982">
    <property type="term" value="F:maltose binding"/>
    <property type="evidence" value="ECO:0007669"/>
    <property type="project" value="TreeGrafter"/>
</dbReference>
<evidence type="ECO:0000256" key="1">
    <source>
        <dbReference type="ARBA" id="ARBA00008520"/>
    </source>
</evidence>
<keyword evidence="2" id="KW-0813">Transport</keyword>
<evidence type="ECO:0000313" key="5">
    <source>
        <dbReference type="Proteomes" id="UP000032512"/>
    </source>
</evidence>
<dbReference type="PROSITE" id="PS51257">
    <property type="entry name" value="PROKAR_LIPOPROTEIN"/>
    <property type="match status" value="1"/>
</dbReference>
<evidence type="ECO:0008006" key="6">
    <source>
        <dbReference type="Google" id="ProtNLM"/>
    </source>
</evidence>
<accession>A0A0D6ZFK0</accession>
<dbReference type="RefSeq" id="WP_044390319.1">
    <property type="nucleotide sequence ID" value="NZ_JXIQ01000003.1"/>
</dbReference>
<dbReference type="OrthoDB" id="9782846at2"/>
<dbReference type="AlphaFoldDB" id="A0A0D6ZFK0"/>
<reference evidence="4 5" key="1">
    <citation type="submission" date="2015-01" db="EMBL/GenBank/DDBJ databases">
        <title>Draft genome sequences of the supercritical CO2 tolerant bacteria Bacillus subterraneus MITOT1 and Bacillus cereus MIT0214.</title>
        <authorList>
            <person name="Peet K.C."/>
            <person name="Thompson J.R."/>
        </authorList>
    </citation>
    <scope>NUCLEOTIDE SEQUENCE [LARGE SCALE GENOMIC DNA]</scope>
    <source>
        <strain evidence="4 5">MITOT1</strain>
    </source>
</reference>
<protein>
    <recommendedName>
        <fullName evidence="6">ABC transporter substrate-binding protein</fullName>
    </recommendedName>
</protein>
<dbReference type="SUPFAM" id="SSF53850">
    <property type="entry name" value="Periplasmic binding protein-like II"/>
    <property type="match status" value="1"/>
</dbReference>
<comment type="caution">
    <text evidence="4">The sequence shown here is derived from an EMBL/GenBank/DDBJ whole genome shotgun (WGS) entry which is preliminary data.</text>
</comment>
<name>A0A0D6ZFK0_9BACI</name>
<gene>
    <name evidence="4" type="ORF">UB32_00520</name>
</gene>
<dbReference type="EMBL" id="JXIQ01000003">
    <property type="protein sequence ID" value="KIY23851.1"/>
    <property type="molecule type" value="Genomic_DNA"/>
</dbReference>
<keyword evidence="5" id="KW-1185">Reference proteome</keyword>
<dbReference type="Gene3D" id="3.40.190.10">
    <property type="entry name" value="Periplasmic binding protein-like II"/>
    <property type="match status" value="2"/>
</dbReference>
<evidence type="ECO:0000256" key="3">
    <source>
        <dbReference type="ARBA" id="ARBA00022729"/>
    </source>
</evidence>
<dbReference type="GO" id="GO:0042956">
    <property type="term" value="P:maltodextrin transmembrane transport"/>
    <property type="evidence" value="ECO:0007669"/>
    <property type="project" value="TreeGrafter"/>
</dbReference>
<dbReference type="Pfam" id="PF13416">
    <property type="entry name" value="SBP_bac_8"/>
    <property type="match status" value="1"/>
</dbReference>
<dbReference type="GO" id="GO:0015768">
    <property type="term" value="P:maltose transport"/>
    <property type="evidence" value="ECO:0007669"/>
    <property type="project" value="TreeGrafter"/>
</dbReference>
<proteinExistence type="inferred from homology"/>
<dbReference type="InterPro" id="IPR006059">
    <property type="entry name" value="SBP"/>
</dbReference>
<evidence type="ECO:0000256" key="2">
    <source>
        <dbReference type="ARBA" id="ARBA00022448"/>
    </source>
</evidence>
<organism evidence="4 5">
    <name type="scientific">Mesobacillus subterraneus</name>
    <dbReference type="NCBI Taxonomy" id="285983"/>
    <lineage>
        <taxon>Bacteria</taxon>
        <taxon>Bacillati</taxon>
        <taxon>Bacillota</taxon>
        <taxon>Bacilli</taxon>
        <taxon>Bacillales</taxon>
        <taxon>Bacillaceae</taxon>
        <taxon>Mesobacillus</taxon>
    </lineage>
</organism>
<dbReference type="GO" id="GO:0055052">
    <property type="term" value="C:ATP-binding cassette (ABC) transporter complex, substrate-binding subunit-containing"/>
    <property type="evidence" value="ECO:0007669"/>
    <property type="project" value="TreeGrafter"/>
</dbReference>
<evidence type="ECO:0000313" key="4">
    <source>
        <dbReference type="EMBL" id="KIY23851.1"/>
    </source>
</evidence>
<dbReference type="PATRIC" id="fig|285983.3.peg.3617"/>
<dbReference type="PANTHER" id="PTHR30061:SF50">
    <property type="entry name" value="MALTOSE_MALTODEXTRIN-BINDING PERIPLASMIC PROTEIN"/>
    <property type="match status" value="1"/>
</dbReference>
<keyword evidence="3" id="KW-0732">Signal</keyword>
<dbReference type="Proteomes" id="UP000032512">
    <property type="component" value="Unassembled WGS sequence"/>
</dbReference>
<sequence>MSKYKIVGFISIILILVTSVLTGCSSNSSKEVSSNELVTIEFWHNYDAGSGQVDILDKLINEFETENKDIKVKHVYLEWEALKNNVVTGAATGSLPDVLRGDIAFVPQFQSLNVLEEMGALSDYIDVASEVLEAPNSTAKMGDKYYAIAANTNTKILFYNKSILKKTTAQVPKTLDEVWDTAQKVSDSKTIGMVEPWTGIWNVGPYIWSEGGDVLAPDYSTADGYINSPVAVKVIQKLADLYKEKALAGPSMDPGAVGDSDGWASGLYALQLDGPWREKSNIEAGVDYGAIPLPAGSKGSISVLGGEDFMMFKTSDDAHKKAAWKFIKFMTGKHAQVEMAKVGQMPVNKEALTDSEAIKAIPLLPVFSEALQTAKARPVTPKWSEMENIIATKVAEAITGKKEVQKALDEAAAEIDKLIKESN</sequence>
<dbReference type="PANTHER" id="PTHR30061">
    <property type="entry name" value="MALTOSE-BINDING PERIPLASMIC PROTEIN"/>
    <property type="match status" value="1"/>
</dbReference>